<dbReference type="AlphaFoldDB" id="A0AAX2IIE6"/>
<organism evidence="2 4">
    <name type="scientific">Chryseobacterium balustinum</name>
    <dbReference type="NCBI Taxonomy" id="246"/>
    <lineage>
        <taxon>Bacteria</taxon>
        <taxon>Pseudomonadati</taxon>
        <taxon>Bacteroidota</taxon>
        <taxon>Flavobacteriia</taxon>
        <taxon>Flavobacteriales</taxon>
        <taxon>Weeksellaceae</taxon>
        <taxon>Chryseobacterium group</taxon>
        <taxon>Chryseobacterium</taxon>
    </lineage>
</organism>
<dbReference type="KEGG" id="cbp:EB354_16750"/>
<evidence type="ECO:0000313" key="1">
    <source>
        <dbReference type="EMBL" id="SKC00285.1"/>
    </source>
</evidence>
<reference evidence="2 4" key="2">
    <citation type="submission" date="2018-06" db="EMBL/GenBank/DDBJ databases">
        <authorList>
            <consortium name="Pathogen Informatics"/>
            <person name="Doyle S."/>
        </authorList>
    </citation>
    <scope>NUCLEOTIDE SEQUENCE [LARGE SCALE GENOMIC DNA]</scope>
    <source>
        <strain evidence="2 4">NCTC11212</strain>
    </source>
</reference>
<dbReference type="EMBL" id="UAVR01000008">
    <property type="protein sequence ID" value="SQA88797.1"/>
    <property type="molecule type" value="Genomic_DNA"/>
</dbReference>
<protein>
    <recommendedName>
        <fullName evidence="5">Lipocalin-like domain-containing protein</fullName>
    </recommendedName>
</protein>
<gene>
    <name evidence="2" type="ORF">NCTC11212_01334</name>
    <name evidence="1" type="ORF">SAMN05421800_11984</name>
</gene>
<dbReference type="RefSeq" id="WP_079466460.1">
    <property type="nucleotide sequence ID" value="NZ_CP033934.1"/>
</dbReference>
<sequence>MIKKSHLSILLLFFLFGCGKHPIESKLSENGNFWYIFHENNDKNVYENINYGYVFINNGNLDYRNYDFSTNKTNSFRMNDVKQIMKWKLINSKEIQIEHKIYSIKRFDKDTLILTYQNSNKNRILINLKNKNPRELIRFKL</sequence>
<evidence type="ECO:0000313" key="3">
    <source>
        <dbReference type="Proteomes" id="UP000190669"/>
    </source>
</evidence>
<dbReference type="PROSITE" id="PS51257">
    <property type="entry name" value="PROKAR_LIPOPROTEIN"/>
    <property type="match status" value="1"/>
</dbReference>
<keyword evidence="3" id="KW-1185">Reference proteome</keyword>
<accession>A0AAX2IIE6</accession>
<reference evidence="1 3" key="1">
    <citation type="submission" date="2017-02" db="EMBL/GenBank/DDBJ databases">
        <authorList>
            <person name="Varghese N."/>
            <person name="Submissions S."/>
        </authorList>
    </citation>
    <scope>NUCLEOTIDE SEQUENCE [LARGE SCALE GENOMIC DNA]</scope>
    <source>
        <strain evidence="1 3">DSM 16775</strain>
    </source>
</reference>
<evidence type="ECO:0008006" key="5">
    <source>
        <dbReference type="Google" id="ProtNLM"/>
    </source>
</evidence>
<dbReference type="Proteomes" id="UP000190669">
    <property type="component" value="Unassembled WGS sequence"/>
</dbReference>
<comment type="caution">
    <text evidence="2">The sequence shown here is derived from an EMBL/GenBank/DDBJ whole genome shotgun (WGS) entry which is preliminary data.</text>
</comment>
<dbReference type="Proteomes" id="UP000251937">
    <property type="component" value="Unassembled WGS sequence"/>
</dbReference>
<evidence type="ECO:0000313" key="2">
    <source>
        <dbReference type="EMBL" id="SQA88797.1"/>
    </source>
</evidence>
<name>A0AAX2IIE6_9FLAO</name>
<proteinExistence type="predicted"/>
<evidence type="ECO:0000313" key="4">
    <source>
        <dbReference type="Proteomes" id="UP000251937"/>
    </source>
</evidence>
<dbReference type="EMBL" id="FUZE01000019">
    <property type="protein sequence ID" value="SKC00285.1"/>
    <property type="molecule type" value="Genomic_DNA"/>
</dbReference>